<dbReference type="Pfam" id="PF26622">
    <property type="entry name" value="DUF8199"/>
    <property type="match status" value="1"/>
</dbReference>
<evidence type="ECO:0000313" key="1">
    <source>
        <dbReference type="EMBL" id="SDK24189.1"/>
    </source>
</evidence>
<proteinExistence type="predicted"/>
<dbReference type="STRING" id="1075417.SAMN05421823_102226"/>
<name>A0A1G9AA22_9BACT</name>
<dbReference type="NCBIfam" id="NF047658">
    <property type="entry name" value="HYC_CC_PP"/>
    <property type="match status" value="1"/>
</dbReference>
<reference evidence="1 2" key="1">
    <citation type="submission" date="2016-10" db="EMBL/GenBank/DDBJ databases">
        <authorList>
            <person name="de Groot N.N."/>
        </authorList>
    </citation>
    <scope>NUCLEOTIDE SEQUENCE [LARGE SCALE GENOMIC DNA]</scope>
    <source>
        <strain evidence="1 2">DSM 25186</strain>
    </source>
</reference>
<protein>
    <submittedName>
        <fullName evidence="1">Uncharacterized protein</fullName>
    </submittedName>
</protein>
<sequence>MSVNPFRQLIVLFLALLVLVASTGLVVGTHWCAGELRNLALFGDAAPCPMEQKANEMPPCHQSQEPQKSQDHDCCKTQTLVVDGVDHAVDTKAFHPVADLDLHFVEAFAAVFFPLLAPASDPVAHTLYYSPPLLSRDLPVLGQSFLL</sequence>
<gene>
    <name evidence="1" type="ORF">SAMN05421823_102226</name>
</gene>
<organism evidence="1 2">
    <name type="scientific">Catalinimonas alkaloidigena</name>
    <dbReference type="NCBI Taxonomy" id="1075417"/>
    <lineage>
        <taxon>Bacteria</taxon>
        <taxon>Pseudomonadati</taxon>
        <taxon>Bacteroidota</taxon>
        <taxon>Cytophagia</taxon>
        <taxon>Cytophagales</taxon>
        <taxon>Catalimonadaceae</taxon>
        <taxon>Catalinimonas</taxon>
    </lineage>
</organism>
<dbReference type="Proteomes" id="UP000198510">
    <property type="component" value="Unassembled WGS sequence"/>
</dbReference>
<dbReference type="InterPro" id="IPR058512">
    <property type="entry name" value="DUF8199"/>
</dbReference>
<accession>A0A1G9AA22</accession>
<evidence type="ECO:0000313" key="2">
    <source>
        <dbReference type="Proteomes" id="UP000198510"/>
    </source>
</evidence>
<dbReference type="EMBL" id="FNFO01000002">
    <property type="protein sequence ID" value="SDK24189.1"/>
    <property type="molecule type" value="Genomic_DNA"/>
</dbReference>
<dbReference type="AlphaFoldDB" id="A0A1G9AA22"/>
<keyword evidence="2" id="KW-1185">Reference proteome</keyword>
<dbReference type="InterPro" id="IPR058060">
    <property type="entry name" value="HYC_CC_PP"/>
</dbReference>